<dbReference type="EMBL" id="CAESAM010000107">
    <property type="protein sequence ID" value="CAB4342786.1"/>
    <property type="molecule type" value="Genomic_DNA"/>
</dbReference>
<reference evidence="1" key="1">
    <citation type="submission" date="2020-05" db="EMBL/GenBank/DDBJ databases">
        <authorList>
            <person name="Chiriac C."/>
            <person name="Salcher M."/>
            <person name="Ghai R."/>
            <person name="Kavagutti S V."/>
        </authorList>
    </citation>
    <scope>NUCLEOTIDE SEQUENCE</scope>
</reference>
<evidence type="ECO:0000313" key="1">
    <source>
        <dbReference type="EMBL" id="CAB4342786.1"/>
    </source>
</evidence>
<dbReference type="AlphaFoldDB" id="A0A6J5ZN67"/>
<sequence>MKSSPRSYVIRAVTGAAVILVFTLGSVLAANINIGDTSGTVEFGQGEFTLKACDSWIQLNLLTSATGEYGEESEGLSALTGITIEGLDAERCKSTKFTIESINESLNLLPLYRTDGKSNLCSSSACSIGRNSEAEIVVVISATKVVALDNPDQFHQLTYDDSLGIYKITFTKPAQLARDITNLTIQSSAL</sequence>
<proteinExistence type="predicted"/>
<gene>
    <name evidence="1" type="ORF">UFOPK4171_00906</name>
</gene>
<accession>A0A6J5ZN67</accession>
<protein>
    <submittedName>
        <fullName evidence="1">Unannotated protein</fullName>
    </submittedName>
</protein>
<organism evidence="1">
    <name type="scientific">freshwater metagenome</name>
    <dbReference type="NCBI Taxonomy" id="449393"/>
    <lineage>
        <taxon>unclassified sequences</taxon>
        <taxon>metagenomes</taxon>
        <taxon>ecological metagenomes</taxon>
    </lineage>
</organism>
<name>A0A6J5ZN67_9ZZZZ</name>